<keyword evidence="6" id="KW-1185">Reference proteome</keyword>
<dbReference type="SUPFAM" id="SSF47413">
    <property type="entry name" value="lambda repressor-like DNA-binding domains"/>
    <property type="match status" value="1"/>
</dbReference>
<comment type="caution">
    <text evidence="5">The sequence shown here is derived from an EMBL/GenBank/DDBJ whole genome shotgun (WGS) entry which is preliminary data.</text>
</comment>
<proteinExistence type="predicted"/>
<dbReference type="EMBL" id="SJWY01000244">
    <property type="protein sequence ID" value="TDE70283.1"/>
    <property type="molecule type" value="Genomic_DNA"/>
</dbReference>
<name>A0A4R5G364_9STRE</name>
<evidence type="ECO:0000259" key="4">
    <source>
        <dbReference type="PROSITE" id="PS50943"/>
    </source>
</evidence>
<dbReference type="Proteomes" id="UP000295231">
    <property type="component" value="Unassembled WGS sequence"/>
</dbReference>
<dbReference type="Pfam" id="PF01381">
    <property type="entry name" value="HTH_3"/>
    <property type="match status" value="1"/>
</dbReference>
<evidence type="ECO:0000313" key="6">
    <source>
        <dbReference type="Proteomes" id="UP000295231"/>
    </source>
</evidence>
<protein>
    <submittedName>
        <fullName evidence="5">Helix-turn-helix domain-containing protein</fullName>
    </submittedName>
</protein>
<dbReference type="PROSITE" id="PS50943">
    <property type="entry name" value="HTH_CROC1"/>
    <property type="match status" value="1"/>
</dbReference>
<dbReference type="PANTHER" id="PTHR40661:SF1">
    <property type="entry name" value="HTH CRO_C1-TYPE DOMAIN-CONTAINING PROTEIN"/>
    <property type="match status" value="1"/>
</dbReference>
<keyword evidence="2" id="KW-0238">DNA-binding</keyword>
<organism evidence="5 6">
    <name type="scientific">Streptococcus vicugnae</name>
    <dbReference type="NCBI Taxonomy" id="2740579"/>
    <lineage>
        <taxon>Bacteria</taxon>
        <taxon>Bacillati</taxon>
        <taxon>Bacillota</taxon>
        <taxon>Bacilli</taxon>
        <taxon>Lactobacillales</taxon>
        <taxon>Streptococcaceae</taxon>
        <taxon>Streptococcus</taxon>
    </lineage>
</organism>
<dbReference type="SMART" id="SM00530">
    <property type="entry name" value="HTH_XRE"/>
    <property type="match status" value="1"/>
</dbReference>
<dbReference type="GO" id="GO:0003677">
    <property type="term" value="F:DNA binding"/>
    <property type="evidence" value="ECO:0007669"/>
    <property type="project" value="UniProtKB-KW"/>
</dbReference>
<reference evidence="5 6" key="1">
    <citation type="submission" date="2019-03" db="EMBL/GenBank/DDBJ databases">
        <authorList>
            <person name="Fan P."/>
        </authorList>
    </citation>
    <scope>NUCLEOTIDE SEQUENCE [LARGE SCALE GENOMIC DNA]</scope>
    <source>
        <strain evidence="5 6">KCJ4950</strain>
    </source>
</reference>
<dbReference type="CDD" id="cd00093">
    <property type="entry name" value="HTH_XRE"/>
    <property type="match status" value="1"/>
</dbReference>
<dbReference type="Gene3D" id="1.10.260.40">
    <property type="entry name" value="lambda repressor-like DNA-binding domains"/>
    <property type="match status" value="1"/>
</dbReference>
<feature type="domain" description="HTH cro/C1-type" evidence="4">
    <location>
        <begin position="37"/>
        <end position="78"/>
    </location>
</feature>
<sequence length="134" mass="15161">MKGDVIMKENTAQRLAQIMNERNLRQVDILKKSEKFQKELGIKLGKSALSQYVSGKSIPDQDKLVLLSKTLGVSEAWLMGYDTNESTDVKKESIDLSNLREKVVMFDGKPLSDDDVEKIEQIIRLSIEVMGDED</sequence>
<dbReference type="PANTHER" id="PTHR40661">
    <property type="match status" value="1"/>
</dbReference>
<evidence type="ECO:0000256" key="3">
    <source>
        <dbReference type="ARBA" id="ARBA00023163"/>
    </source>
</evidence>
<keyword evidence="1" id="KW-0805">Transcription regulation</keyword>
<dbReference type="InterPro" id="IPR010982">
    <property type="entry name" value="Lambda_DNA-bd_dom_sf"/>
</dbReference>
<gene>
    <name evidence="5" type="ORF">E0E04_08195</name>
</gene>
<evidence type="ECO:0000256" key="1">
    <source>
        <dbReference type="ARBA" id="ARBA00023015"/>
    </source>
</evidence>
<evidence type="ECO:0000313" key="5">
    <source>
        <dbReference type="EMBL" id="TDE70283.1"/>
    </source>
</evidence>
<dbReference type="AlphaFoldDB" id="A0A4R5G364"/>
<evidence type="ECO:0000256" key="2">
    <source>
        <dbReference type="ARBA" id="ARBA00023125"/>
    </source>
</evidence>
<accession>A0A4R5G364</accession>
<dbReference type="InterPro" id="IPR001387">
    <property type="entry name" value="Cro/C1-type_HTH"/>
</dbReference>
<keyword evidence="3" id="KW-0804">Transcription</keyword>